<dbReference type="RefSeq" id="WP_166397982.1">
    <property type="nucleotide sequence ID" value="NZ_CP045121.1"/>
</dbReference>
<dbReference type="Pfam" id="PF01061">
    <property type="entry name" value="ABC2_membrane"/>
    <property type="match status" value="1"/>
</dbReference>
<feature type="transmembrane region" description="Helical" evidence="5">
    <location>
        <begin position="91"/>
        <end position="117"/>
    </location>
</feature>
<dbReference type="KEGG" id="rmar:GBA65_19310"/>
<dbReference type="AlphaFoldDB" id="A0A6G8Q1G6"/>
<feature type="transmembrane region" description="Helical" evidence="5">
    <location>
        <begin position="156"/>
        <end position="174"/>
    </location>
</feature>
<evidence type="ECO:0000313" key="7">
    <source>
        <dbReference type="EMBL" id="QIN80311.1"/>
    </source>
</evidence>
<evidence type="ECO:0000256" key="2">
    <source>
        <dbReference type="ARBA" id="ARBA00022692"/>
    </source>
</evidence>
<dbReference type="EMBL" id="CP045121">
    <property type="protein sequence ID" value="QIN80311.1"/>
    <property type="molecule type" value="Genomic_DNA"/>
</dbReference>
<feature type="transmembrane region" description="Helical" evidence="5">
    <location>
        <begin position="23"/>
        <end position="42"/>
    </location>
</feature>
<comment type="subcellular location">
    <subcellularLocation>
        <location evidence="1">Membrane</location>
        <topology evidence="1">Multi-pass membrane protein</topology>
    </subcellularLocation>
</comment>
<evidence type="ECO:0000256" key="4">
    <source>
        <dbReference type="ARBA" id="ARBA00023136"/>
    </source>
</evidence>
<dbReference type="PANTHER" id="PTHR43229:SF2">
    <property type="entry name" value="NODULATION PROTEIN J"/>
    <property type="match status" value="1"/>
</dbReference>
<dbReference type="GO" id="GO:0140359">
    <property type="term" value="F:ABC-type transporter activity"/>
    <property type="evidence" value="ECO:0007669"/>
    <property type="project" value="InterPro"/>
</dbReference>
<evidence type="ECO:0000256" key="3">
    <source>
        <dbReference type="ARBA" id="ARBA00022989"/>
    </source>
</evidence>
<feature type="transmembrane region" description="Helical" evidence="5">
    <location>
        <begin position="215"/>
        <end position="237"/>
    </location>
</feature>
<keyword evidence="8" id="KW-1185">Reference proteome</keyword>
<evidence type="ECO:0000313" key="8">
    <source>
        <dbReference type="Proteomes" id="UP000502706"/>
    </source>
</evidence>
<evidence type="ECO:0000259" key="6">
    <source>
        <dbReference type="Pfam" id="PF01061"/>
    </source>
</evidence>
<sequence length="241" mass="25760">MLKVNPPDAYWKKDVALFFGKRFALVIKMLYPMALIVPVAISDIPAQYAAAVIGIVAIMAGTFGAGESLTADLNDGILMRVALTPLSPRRIVFEVLAVNAILDFIQLLPALLVVYAFNPAPLVWVLAATFGVFATLLTANCLGVFIANFTSSPADVLLYATAILAPLIYLSGFFRNQSPTGLLATLRDFVPFAYMNDALKAVFGAATRTAPAEVFVYPALICAVLAAAVCLTAPRLLTPRF</sequence>
<evidence type="ECO:0000256" key="5">
    <source>
        <dbReference type="SAM" id="Phobius"/>
    </source>
</evidence>
<dbReference type="GO" id="GO:0016020">
    <property type="term" value="C:membrane"/>
    <property type="evidence" value="ECO:0007669"/>
    <property type="project" value="UniProtKB-SubCell"/>
</dbReference>
<dbReference type="InterPro" id="IPR051784">
    <property type="entry name" value="Nod_factor_ABC_transporter"/>
</dbReference>
<feature type="transmembrane region" description="Helical" evidence="5">
    <location>
        <begin position="48"/>
        <end position="70"/>
    </location>
</feature>
<accession>A0A6G8Q1G6</accession>
<reference evidence="7 8" key="1">
    <citation type="submission" date="2019-10" db="EMBL/GenBank/DDBJ databases">
        <title>Rubrobacter sp nov SCSIO 52915 isolated from a deep-sea sediment in the South China Sea.</title>
        <authorList>
            <person name="Chen R.W."/>
        </authorList>
    </citation>
    <scope>NUCLEOTIDE SEQUENCE [LARGE SCALE GENOMIC DNA]</scope>
    <source>
        <strain evidence="7 8">SCSIO 52915</strain>
    </source>
</reference>
<proteinExistence type="predicted"/>
<dbReference type="Proteomes" id="UP000502706">
    <property type="component" value="Chromosome"/>
</dbReference>
<name>A0A6G8Q1G6_9ACTN</name>
<dbReference type="InterPro" id="IPR013525">
    <property type="entry name" value="ABC2_TM"/>
</dbReference>
<keyword evidence="4 5" id="KW-0472">Membrane</keyword>
<dbReference type="PANTHER" id="PTHR43229">
    <property type="entry name" value="NODULATION PROTEIN J"/>
    <property type="match status" value="1"/>
</dbReference>
<gene>
    <name evidence="7" type="ORF">GBA65_19310</name>
</gene>
<keyword evidence="2 5" id="KW-0812">Transmembrane</keyword>
<feature type="domain" description="ABC-2 type transporter transmembrane" evidence="6">
    <location>
        <begin position="22"/>
        <end position="202"/>
    </location>
</feature>
<feature type="transmembrane region" description="Helical" evidence="5">
    <location>
        <begin position="123"/>
        <end position="149"/>
    </location>
</feature>
<protein>
    <recommendedName>
        <fullName evidence="6">ABC-2 type transporter transmembrane domain-containing protein</fullName>
    </recommendedName>
</protein>
<evidence type="ECO:0000256" key="1">
    <source>
        <dbReference type="ARBA" id="ARBA00004141"/>
    </source>
</evidence>
<organism evidence="7 8">
    <name type="scientific">Rubrobacter marinus</name>
    <dbReference type="NCBI Taxonomy" id="2653852"/>
    <lineage>
        <taxon>Bacteria</taxon>
        <taxon>Bacillati</taxon>
        <taxon>Actinomycetota</taxon>
        <taxon>Rubrobacteria</taxon>
        <taxon>Rubrobacterales</taxon>
        <taxon>Rubrobacteraceae</taxon>
        <taxon>Rubrobacter</taxon>
    </lineage>
</organism>
<keyword evidence="3 5" id="KW-1133">Transmembrane helix</keyword>